<dbReference type="Proteomes" id="UP000485562">
    <property type="component" value="Unassembled WGS sequence"/>
</dbReference>
<comment type="similarity">
    <text evidence="1">Belongs to the sigma-54 factor family.</text>
</comment>
<dbReference type="Pfam" id="PF04963">
    <property type="entry name" value="Sigma54_CBD"/>
    <property type="match status" value="1"/>
</dbReference>
<dbReference type="PROSITE" id="PS50044">
    <property type="entry name" value="SIGMA54_3"/>
    <property type="match status" value="1"/>
</dbReference>
<dbReference type="InterPro" id="IPR007046">
    <property type="entry name" value="RNA_pol_sigma_54_core-bd"/>
</dbReference>
<dbReference type="EMBL" id="MWDQ01000147">
    <property type="protein sequence ID" value="OQB71897.1"/>
    <property type="molecule type" value="Genomic_DNA"/>
</dbReference>
<keyword evidence="3" id="KW-0808">Transferase</keyword>
<dbReference type="Gene3D" id="1.10.10.60">
    <property type="entry name" value="Homeodomain-like"/>
    <property type="match status" value="1"/>
</dbReference>
<evidence type="ECO:0000256" key="6">
    <source>
        <dbReference type="ARBA" id="ARBA00023082"/>
    </source>
</evidence>
<dbReference type="PANTHER" id="PTHR32248:SF4">
    <property type="entry name" value="RNA POLYMERASE SIGMA-54 FACTOR"/>
    <property type="match status" value="1"/>
</dbReference>
<dbReference type="GO" id="GO:0006352">
    <property type="term" value="P:DNA-templated transcription initiation"/>
    <property type="evidence" value="ECO:0007669"/>
    <property type="project" value="InterPro"/>
</dbReference>
<accession>A0A1V6C4R7</accession>
<evidence type="ECO:0000256" key="4">
    <source>
        <dbReference type="ARBA" id="ARBA00022695"/>
    </source>
</evidence>
<sequence length="422" mass="49516">MNNQNLSYRLHQVQVNILFQKMLVCSVQEIIDICENSVENNPFLEFERLYTEDFFQKGIFFEKPQEIQETLSDNLRKQIAYVAQDQSISEIAEFIVDLLDDDGYLKFSIEQICRLTNTDKNTVERALDIVQSLEPPGIGTRSILECLILQMKIKKMDESIAFKVFSRYGNEFLSGRFACIKKEMKLTDADISRVIEDIRKLDPFPGRAYSKSTQAFPIIPDVIVKYSDKVFDVKFAEDKLFRVFFNEKYLKLVKSSLTSDYEKKFLKEKIREARRFLTCIQNRRRFLEDIINYIIHYQSDFISGKGPLKKLTEKDVATRFNCSISLISRAISKKYVATNRGIFRLKKLFSYSSSKYSQDFIIDVIENIIDNSKDVLSDRQISEKLKEIGIHTAPRTVNKYRHKREISNSYFRRSISMLEKKL</sequence>
<evidence type="ECO:0000256" key="2">
    <source>
        <dbReference type="ARBA" id="ARBA00022478"/>
    </source>
</evidence>
<name>A0A1V6C4R7_UNCT6</name>
<keyword evidence="2" id="KW-0240">DNA-directed RNA polymerase</keyword>
<proteinExistence type="inferred from homology"/>
<keyword evidence="8" id="KW-0804">Transcription</keyword>
<keyword evidence="7" id="KW-0238">DNA-binding</keyword>
<dbReference type="Pfam" id="PF04552">
    <property type="entry name" value="Sigma54_DBD"/>
    <property type="match status" value="1"/>
</dbReference>
<dbReference type="GO" id="GO:0001216">
    <property type="term" value="F:DNA-binding transcription activator activity"/>
    <property type="evidence" value="ECO:0007669"/>
    <property type="project" value="InterPro"/>
</dbReference>
<keyword evidence="4" id="KW-0548">Nucleotidyltransferase</keyword>
<protein>
    <submittedName>
        <fullName evidence="11">RNA polymerase sigma-54 factor 1</fullName>
    </submittedName>
</protein>
<evidence type="ECO:0000256" key="7">
    <source>
        <dbReference type="ARBA" id="ARBA00023125"/>
    </source>
</evidence>
<evidence type="ECO:0000256" key="5">
    <source>
        <dbReference type="ARBA" id="ARBA00023015"/>
    </source>
</evidence>
<dbReference type="AlphaFoldDB" id="A0A1V6C4R7"/>
<dbReference type="PIRSF" id="PIRSF000774">
    <property type="entry name" value="RpoN"/>
    <property type="match status" value="1"/>
</dbReference>
<comment type="caution">
    <text evidence="11">The sequence shown here is derived from an EMBL/GenBank/DDBJ whole genome shotgun (WGS) entry which is preliminary data.</text>
</comment>
<organism evidence="11">
    <name type="scientific">candidate division TA06 bacterium ADurb.Bin131</name>
    <dbReference type="NCBI Taxonomy" id="1852827"/>
    <lineage>
        <taxon>Bacteria</taxon>
        <taxon>Bacteria division TA06</taxon>
    </lineage>
</organism>
<dbReference type="InterPro" id="IPR007634">
    <property type="entry name" value="RNA_pol_sigma_54_DNA-bd"/>
</dbReference>
<keyword evidence="6" id="KW-0731">Sigma factor</keyword>
<feature type="domain" description="RNA polymerase sigma factor 54 core-binding" evidence="10">
    <location>
        <begin position="65"/>
        <end position="249"/>
    </location>
</feature>
<evidence type="ECO:0000259" key="10">
    <source>
        <dbReference type="Pfam" id="PF04963"/>
    </source>
</evidence>
<dbReference type="NCBIfam" id="TIGR02395">
    <property type="entry name" value="rpoN_sigma"/>
    <property type="match status" value="1"/>
</dbReference>
<reference evidence="11" key="1">
    <citation type="submission" date="2017-02" db="EMBL/GenBank/DDBJ databases">
        <title>Delving into the versatile metabolic prowess of the omnipresent phylum Bacteroidetes.</title>
        <authorList>
            <person name="Nobu M.K."/>
            <person name="Mei R."/>
            <person name="Narihiro T."/>
            <person name="Kuroda K."/>
            <person name="Liu W.-T."/>
        </authorList>
    </citation>
    <scope>NUCLEOTIDE SEQUENCE</scope>
    <source>
        <strain evidence="11">ADurb.Bin131</strain>
    </source>
</reference>
<dbReference type="GO" id="GO:0016779">
    <property type="term" value="F:nucleotidyltransferase activity"/>
    <property type="evidence" value="ECO:0007669"/>
    <property type="project" value="UniProtKB-KW"/>
</dbReference>
<evidence type="ECO:0000259" key="9">
    <source>
        <dbReference type="Pfam" id="PF04552"/>
    </source>
</evidence>
<evidence type="ECO:0000256" key="1">
    <source>
        <dbReference type="ARBA" id="ARBA00008798"/>
    </source>
</evidence>
<dbReference type="GO" id="GO:0003677">
    <property type="term" value="F:DNA binding"/>
    <property type="evidence" value="ECO:0007669"/>
    <property type="project" value="UniProtKB-KW"/>
</dbReference>
<gene>
    <name evidence="11" type="primary">rpoN1</name>
    <name evidence="11" type="ORF">BWX89_01564</name>
</gene>
<dbReference type="PANTHER" id="PTHR32248">
    <property type="entry name" value="RNA POLYMERASE SIGMA-54 FACTOR"/>
    <property type="match status" value="1"/>
</dbReference>
<dbReference type="InterPro" id="IPR038709">
    <property type="entry name" value="RpoN_core-bd_sf"/>
</dbReference>
<evidence type="ECO:0000313" key="11">
    <source>
        <dbReference type="EMBL" id="OQB71897.1"/>
    </source>
</evidence>
<evidence type="ECO:0000256" key="8">
    <source>
        <dbReference type="ARBA" id="ARBA00023163"/>
    </source>
</evidence>
<dbReference type="Gene3D" id="1.10.10.1330">
    <property type="entry name" value="RNA polymerase sigma-54 factor, core-binding domain"/>
    <property type="match status" value="1"/>
</dbReference>
<dbReference type="GO" id="GO:0000428">
    <property type="term" value="C:DNA-directed RNA polymerase complex"/>
    <property type="evidence" value="ECO:0007669"/>
    <property type="project" value="UniProtKB-KW"/>
</dbReference>
<feature type="domain" description="RNA polymerase sigma factor 54 DNA-binding" evidence="9">
    <location>
        <begin position="264"/>
        <end position="413"/>
    </location>
</feature>
<dbReference type="InterPro" id="IPR000394">
    <property type="entry name" value="RNA_pol_sigma_54"/>
</dbReference>
<dbReference type="PRINTS" id="PR00045">
    <property type="entry name" value="SIGMA54FCT"/>
</dbReference>
<evidence type="ECO:0000256" key="3">
    <source>
        <dbReference type="ARBA" id="ARBA00022679"/>
    </source>
</evidence>
<dbReference type="GO" id="GO:0016987">
    <property type="term" value="F:sigma factor activity"/>
    <property type="evidence" value="ECO:0007669"/>
    <property type="project" value="UniProtKB-KW"/>
</dbReference>
<keyword evidence="5" id="KW-0805">Transcription regulation</keyword>